<dbReference type="OMA" id="YIHFSCI"/>
<proteinExistence type="predicted"/>
<dbReference type="VEuPathDB" id="PlasmoDB:PRELSG_1128100"/>
<keyword evidence="2" id="KW-1185">Reference proteome</keyword>
<dbReference type="RefSeq" id="XP_028533934.1">
    <property type="nucleotide sequence ID" value="XM_028677558.1"/>
</dbReference>
<dbReference type="GeneID" id="39737060"/>
<reference evidence="1 2" key="1">
    <citation type="submission" date="2015-04" db="EMBL/GenBank/DDBJ databases">
        <authorList>
            <consortium name="Pathogen Informatics"/>
        </authorList>
    </citation>
    <scope>NUCLEOTIDE SEQUENCE [LARGE SCALE GENOMIC DNA]</scope>
    <source>
        <strain evidence="1 2">SGS1</strain>
    </source>
</reference>
<evidence type="ECO:0000313" key="2">
    <source>
        <dbReference type="Proteomes" id="UP000220158"/>
    </source>
</evidence>
<dbReference type="Proteomes" id="UP000220158">
    <property type="component" value="Chromosome 11"/>
</dbReference>
<dbReference type="KEGG" id="prel:PRELSG_1128100"/>
<name>A0A1J1H8E3_PLARL</name>
<accession>A0A1J1H8E3</accession>
<gene>
    <name evidence="1" type="ORF">PRELSG_1128100</name>
</gene>
<evidence type="ECO:0000313" key="1">
    <source>
        <dbReference type="EMBL" id="CRH00933.1"/>
    </source>
</evidence>
<dbReference type="AlphaFoldDB" id="A0A1J1H8E3"/>
<sequence>MIKNGITDFLFFSKNYKANKVLIEYSDKFVMLSIKKGFANITKKEVYYNCAKVVICYNSIFHKKDESKIPFFNTNKLCSNVRENLIERKKTEICFEEIIKILKSLKNKNFIYKEKNMEKKINFLLPYIYEECKRNYVHFSCILHNFHKLKNNFTKEYKIKTYNEFNKIFLYNINLFSLKELTIILKCLLEENHMNMNNIIHFCIYKFIYYLSIDVLYKKDQVFYSIFFSILNDNFKEHLQKFFSLNINTINTDSNINYFYDVIYNLNNYDKKVKINYFKNKLSKHVNNFFNLHDVSSFMSLLKNHNLKFLSFYAFLSHLFLSSRYFDMPNHFQEHLEQNFLSYERNGNFVFSQRKSCNESKKETINEQTDKKLFDKKIDKVVKEDKIYEIENSKVIKGEIINYCTYLSKKGSIIFPSIREKEKLNIKENILHSISVIIFISIKSKLKNKFIYILANHLLLNYINYINLIDICNIFDLFIYDAKNYDKQLTIFNKMKNLILKETDIKTFAIFCISIMRIKKELNNYFNDSIISIYKVILNKKSNKNKFIRENVVIFANISNFLSDKKISALFYLCYINKFNNFLNFLIVQNRTNNCNLFMNIIDIYDILKAFTINIKIYESNDFSLKKKINPYLNSLFIYMLKFLEDMCFKKITLHEDKFFYFLHPNLNDVNKLKVLNKICYYLNLLFPLVKILRTRNIINSTTLQLFSNVLCSFKNSIYKNYEITLFNNSNNKNYINILSFIFMINGHNECS</sequence>
<protein>
    <submittedName>
        <fullName evidence="1">Uncharacterized protein</fullName>
    </submittedName>
</protein>
<dbReference type="EMBL" id="LN835306">
    <property type="protein sequence ID" value="CRH00933.1"/>
    <property type="molecule type" value="Genomic_DNA"/>
</dbReference>
<organism evidence="1 2">
    <name type="scientific">Plasmodium relictum</name>
    <dbReference type="NCBI Taxonomy" id="85471"/>
    <lineage>
        <taxon>Eukaryota</taxon>
        <taxon>Sar</taxon>
        <taxon>Alveolata</taxon>
        <taxon>Apicomplexa</taxon>
        <taxon>Aconoidasida</taxon>
        <taxon>Haemosporida</taxon>
        <taxon>Plasmodiidae</taxon>
        <taxon>Plasmodium</taxon>
        <taxon>Plasmodium (Haemamoeba)</taxon>
    </lineage>
</organism>
<dbReference type="OrthoDB" id="392618at2759"/>